<reference evidence="2" key="1">
    <citation type="journal article" date="2019" name="Int. J. Syst. Evol. Microbiol.">
        <title>The Global Catalogue of Microorganisms (GCM) 10K type strain sequencing project: providing services to taxonomists for standard genome sequencing and annotation.</title>
        <authorList>
            <consortium name="The Broad Institute Genomics Platform"/>
            <consortium name="The Broad Institute Genome Sequencing Center for Infectious Disease"/>
            <person name="Wu L."/>
            <person name="Ma J."/>
        </authorList>
    </citation>
    <scope>NUCLEOTIDE SEQUENCE [LARGE SCALE GENOMIC DNA]</scope>
    <source>
        <strain evidence="2">JCM 17027</strain>
    </source>
</reference>
<evidence type="ECO:0000313" key="2">
    <source>
        <dbReference type="Proteomes" id="UP001500034"/>
    </source>
</evidence>
<gene>
    <name evidence="1" type="ORF">GCM10022384_07260</name>
</gene>
<evidence type="ECO:0008006" key="3">
    <source>
        <dbReference type="Google" id="ProtNLM"/>
    </source>
</evidence>
<dbReference type="InterPro" id="IPR024411">
    <property type="entry name" value="Tail_terminator_phage"/>
</dbReference>
<dbReference type="EMBL" id="BAABCQ010000009">
    <property type="protein sequence ID" value="GAA3956691.1"/>
    <property type="molecule type" value="Genomic_DNA"/>
</dbReference>
<dbReference type="RefSeq" id="WP_345589093.1">
    <property type="nucleotide sequence ID" value="NZ_BAABCQ010000009.1"/>
</dbReference>
<dbReference type="Proteomes" id="UP001500034">
    <property type="component" value="Unassembled WGS sequence"/>
</dbReference>
<organism evidence="1 2">
    <name type="scientific">Streptomyces marokkonensis</name>
    <dbReference type="NCBI Taxonomy" id="324855"/>
    <lineage>
        <taxon>Bacteria</taxon>
        <taxon>Bacillati</taxon>
        <taxon>Actinomycetota</taxon>
        <taxon>Actinomycetes</taxon>
        <taxon>Kitasatosporales</taxon>
        <taxon>Streptomycetaceae</taxon>
        <taxon>Streptomyces</taxon>
    </lineage>
</organism>
<accession>A0ABP7NZG7</accession>
<dbReference type="Pfam" id="PF12691">
    <property type="entry name" value="Phage_tail_terminator_6"/>
    <property type="match status" value="1"/>
</dbReference>
<proteinExistence type="predicted"/>
<evidence type="ECO:0000313" key="1">
    <source>
        <dbReference type="EMBL" id="GAA3956691.1"/>
    </source>
</evidence>
<protein>
    <recommendedName>
        <fullName evidence="3">Tail terminator</fullName>
    </recommendedName>
</protein>
<name>A0ABP7NZG7_9ACTN</name>
<comment type="caution">
    <text evidence="1">The sequence shown here is derived from an EMBL/GenBank/DDBJ whole genome shotgun (WGS) entry which is preliminary data.</text>
</comment>
<keyword evidence="2" id="KW-1185">Reference proteome</keyword>
<sequence length="144" mass="15803">MSTHDADLFQGVAELLDTEGIGTYAPDAVLPADVTGIVLGKSPDGPDRVLGLTPYPVADDDSTDSVTGIQARMRWGTDAAGLVQLADDVFNVLHNRRNYLLRGVRVEISWRNSQAWIGQDTHGRMELVGNYYFRTVRTGPRQSD</sequence>